<comment type="caution">
    <text evidence="2">The sequence shown here is derived from an EMBL/GenBank/DDBJ whole genome shotgun (WGS) entry which is preliminary data.</text>
</comment>
<evidence type="ECO:0000313" key="2">
    <source>
        <dbReference type="EMBL" id="MBL3657204.1"/>
    </source>
</evidence>
<dbReference type="NCBIfam" id="TIGR04183">
    <property type="entry name" value="Por_Secre_tail"/>
    <property type="match status" value="1"/>
</dbReference>
<dbReference type="SUPFAM" id="SSF50494">
    <property type="entry name" value="Trypsin-like serine proteases"/>
    <property type="match status" value="1"/>
</dbReference>
<feature type="domain" description="Secretion system C-terminal sorting" evidence="1">
    <location>
        <begin position="587"/>
        <end position="658"/>
    </location>
</feature>
<evidence type="ECO:0000313" key="3">
    <source>
        <dbReference type="Proteomes" id="UP000659388"/>
    </source>
</evidence>
<reference evidence="2" key="1">
    <citation type="submission" date="2021-01" db="EMBL/GenBank/DDBJ databases">
        <title>Fulvivirga kasyanovii gen. nov., sp nov., a novel member of the phylum Bacteroidetes isolated from seawater in a mussel farm.</title>
        <authorList>
            <person name="Zhao L.-H."/>
            <person name="Wang Z.-J."/>
        </authorList>
    </citation>
    <scope>NUCLEOTIDE SEQUENCE</scope>
    <source>
        <strain evidence="2">2943</strain>
    </source>
</reference>
<dbReference type="PANTHER" id="PTHR36234:SF5">
    <property type="entry name" value="LYSYL ENDOPEPTIDASE"/>
    <property type="match status" value="1"/>
</dbReference>
<accession>A0A937K016</accession>
<dbReference type="Gene3D" id="2.40.10.10">
    <property type="entry name" value="Trypsin-like serine proteases"/>
    <property type="match status" value="2"/>
</dbReference>
<dbReference type="EMBL" id="JAESIY010000007">
    <property type="protein sequence ID" value="MBL3657204.1"/>
    <property type="molecule type" value="Genomic_DNA"/>
</dbReference>
<dbReference type="PANTHER" id="PTHR36234">
    <property type="entry name" value="LYSYL ENDOPEPTIDASE"/>
    <property type="match status" value="1"/>
</dbReference>
<proteinExistence type="predicted"/>
<gene>
    <name evidence="2" type="ORF">JL102_13740</name>
</gene>
<dbReference type="Pfam" id="PF18962">
    <property type="entry name" value="Por_Secre_tail"/>
    <property type="match status" value="1"/>
</dbReference>
<dbReference type="Proteomes" id="UP000659388">
    <property type="component" value="Unassembled WGS sequence"/>
</dbReference>
<name>A0A937K016_9BACT</name>
<dbReference type="AlphaFoldDB" id="A0A937K016"/>
<dbReference type="InterPro" id="IPR009003">
    <property type="entry name" value="Peptidase_S1_PA"/>
</dbReference>
<organism evidence="2 3">
    <name type="scientific">Fulvivirga sediminis</name>
    <dbReference type="NCBI Taxonomy" id="2803949"/>
    <lineage>
        <taxon>Bacteria</taxon>
        <taxon>Pseudomonadati</taxon>
        <taxon>Bacteroidota</taxon>
        <taxon>Cytophagia</taxon>
        <taxon>Cytophagales</taxon>
        <taxon>Fulvivirgaceae</taxon>
        <taxon>Fulvivirga</taxon>
    </lineage>
</organism>
<protein>
    <submittedName>
        <fullName evidence="2">Trypsin-like peptidase domain-containing protein</fullName>
    </submittedName>
</protein>
<dbReference type="RefSeq" id="WP_202244994.1">
    <property type="nucleotide sequence ID" value="NZ_JAESIY010000007.1"/>
</dbReference>
<dbReference type="InterPro" id="IPR043504">
    <property type="entry name" value="Peptidase_S1_PA_chymotrypsin"/>
</dbReference>
<keyword evidence="3" id="KW-1185">Reference proteome</keyword>
<evidence type="ECO:0000259" key="1">
    <source>
        <dbReference type="Pfam" id="PF18962"/>
    </source>
</evidence>
<dbReference type="InterPro" id="IPR026444">
    <property type="entry name" value="Secre_tail"/>
</dbReference>
<sequence>MKILVWLLIFNCWNYLSVFGQQLHRVIPASLDRPMPVLAWKAITPASVHHVSLQDKGAFAHLEEVDFSSEEDGEWTKVDDVRIWRLGIQSTGASSLYLTFSSKLGTEASIYLYGPGYKNLLAKHNLTLNRRFSLSPIFNDSLIIEINVPASAPHKGALHIHKIYSGFAKLNQANRMATCSENINCENGDLWQTEKRSVCKIISNGQVSTGTLIGNTNRSDTPYLITSNHSIYNENIASEALFIFNYEANDCNDDTETPSYSISGGALVSTNKNLDVSLIRLYEIPPKDIAPYYAGWSIASSPPKRSACIHHPYGKKKEVAIEYHSASSSQYSNDYDSESAWKIDHWEIGTTEPGSSGAGLFNQDHQLTGTLTGGRASCSSPTDDYFSKLSLAWDKYQVADQQLKHWLDESNTGITAMQGYDPYGFNPIFCDTVYNSDRELTTTIAAYNYPVAEKFYINSPLQIQGCYLDIDMVSTDSPPSTVTLHIWEGSKQPEKEIYTQSISTSHLTPNMIKYINFDSALTINTNFFIGYDSDDIKFRLKEAASAVSTIYTYTGGWTLKQNNQSLRIGLSECYGSIVTPSPTQLYIYPNPSQDYFYLRIPQGEVVYELYCYNSKGDVVKLRPLWSEKEMKISFELPEGYYVLKLVTENNEYAQKFLVLP</sequence>